<gene>
    <name evidence="1" type="ORF">UV8b_08039</name>
</gene>
<organism evidence="1 2">
    <name type="scientific">Ustilaginoidea virens</name>
    <name type="common">Rice false smut fungus</name>
    <name type="synonym">Villosiclava virens</name>
    <dbReference type="NCBI Taxonomy" id="1159556"/>
    <lineage>
        <taxon>Eukaryota</taxon>
        <taxon>Fungi</taxon>
        <taxon>Dikarya</taxon>
        <taxon>Ascomycota</taxon>
        <taxon>Pezizomycotina</taxon>
        <taxon>Sordariomycetes</taxon>
        <taxon>Hypocreomycetidae</taxon>
        <taxon>Hypocreales</taxon>
        <taxon>Clavicipitaceae</taxon>
        <taxon>Ustilaginoidea</taxon>
    </lineage>
</organism>
<dbReference type="AlphaFoldDB" id="A0A8E5HYT7"/>
<evidence type="ECO:0000313" key="1">
    <source>
        <dbReference type="EMBL" id="QUC23798.1"/>
    </source>
</evidence>
<accession>A0A8E5HYT7</accession>
<dbReference type="KEGG" id="uvi:66068816"/>
<evidence type="ECO:0000313" key="2">
    <source>
        <dbReference type="Proteomes" id="UP000027002"/>
    </source>
</evidence>
<dbReference type="Proteomes" id="UP000027002">
    <property type="component" value="Chromosome 7"/>
</dbReference>
<name>A0A8E5HYT7_USTVR</name>
<keyword evidence="2" id="KW-1185">Reference proteome</keyword>
<dbReference type="GeneID" id="66068816"/>
<dbReference type="EMBL" id="CP072759">
    <property type="protein sequence ID" value="QUC23798.1"/>
    <property type="molecule type" value="Genomic_DNA"/>
</dbReference>
<sequence>MAGAGCQFEEGARALTTVDNHPKVQAMAMIETLINPGATECYGVLRSATECYVRASQLKIQAESPS</sequence>
<protein>
    <submittedName>
        <fullName evidence="1">Uncharacterized protein</fullName>
    </submittedName>
</protein>
<proteinExistence type="predicted"/>
<dbReference type="RefSeq" id="XP_043001471.1">
    <property type="nucleotide sequence ID" value="XM_043145536.1"/>
</dbReference>
<reference evidence="1" key="1">
    <citation type="submission" date="2020-03" db="EMBL/GenBank/DDBJ databases">
        <title>A mixture of massive structural variations and highly conserved coding sequences in Ustilaginoidea virens genome.</title>
        <authorList>
            <person name="Zhang K."/>
            <person name="Zhao Z."/>
            <person name="Zhang Z."/>
            <person name="Li Y."/>
            <person name="Hsiang T."/>
            <person name="Sun W."/>
        </authorList>
    </citation>
    <scope>NUCLEOTIDE SEQUENCE</scope>
    <source>
        <strain evidence="1">UV-8b</strain>
    </source>
</reference>